<feature type="transmembrane region" description="Helical" evidence="2">
    <location>
        <begin position="262"/>
        <end position="281"/>
    </location>
</feature>
<dbReference type="EMBL" id="CAUWAG010000018">
    <property type="protein sequence ID" value="CAJ2512053.1"/>
    <property type="molecule type" value="Genomic_DNA"/>
</dbReference>
<feature type="compositionally biased region" description="Polar residues" evidence="1">
    <location>
        <begin position="7"/>
        <end position="20"/>
    </location>
</feature>
<organism evidence="3 4">
    <name type="scientific">Anthostomella pinea</name>
    <dbReference type="NCBI Taxonomy" id="933095"/>
    <lineage>
        <taxon>Eukaryota</taxon>
        <taxon>Fungi</taxon>
        <taxon>Dikarya</taxon>
        <taxon>Ascomycota</taxon>
        <taxon>Pezizomycotina</taxon>
        <taxon>Sordariomycetes</taxon>
        <taxon>Xylariomycetidae</taxon>
        <taxon>Xylariales</taxon>
        <taxon>Xylariaceae</taxon>
        <taxon>Anthostomella</taxon>
    </lineage>
</organism>
<evidence type="ECO:0000256" key="1">
    <source>
        <dbReference type="SAM" id="MobiDB-lite"/>
    </source>
</evidence>
<sequence>MADRIQENQFTYGEGQTMNSDDVEIANRPGQPVNGRDYGTAGQQDEDADRPSDNAEEAVTRKPAANTDAVATRALAPDLLRGLLMVFMALDHNVLALNAWEHGQGRVGEGDGAVVHEWNRPIAYTIRTLTHLCAPGFTFLLGMGVVYFGRSRARLGWTGFQMVWHFVIRAVVLTLLCVLMGVVVSGGSIWFLNVVLFSLAIDYLLAGLLWLVISKTEPVLARGFAACLPEDTEDDDATQPLLTMSNGVKISAKEKWAADLSWHLHNVVLLALTGVTIWWNIWLSPTHGRCSAGTKPVTAKIIPDSPILRIWFWVVQEIGAISAFPPLAWISFSILGLLYGRLILARPWSVKTIRLATLLSALAFGLFFVFTRVFDFGNLSTGCLQTAEHTAHPGTNQYLVSPKSFFYITKYPPDVAFFSFTMAANLLLLTLFDVIPPRIASRFSILLAYGTSALFFYIVHQFMLFSLGGLLTRLYGHDMGFEDPVMQKPAIGIDNLWVYFGLWAITLAILSPLCHLYSRFKKTKGPNSIWRFF</sequence>
<evidence type="ECO:0000313" key="4">
    <source>
        <dbReference type="Proteomes" id="UP001295740"/>
    </source>
</evidence>
<dbReference type="AlphaFoldDB" id="A0AAI8VVZ0"/>
<keyword evidence="2" id="KW-1133">Transmembrane helix</keyword>
<keyword evidence="4" id="KW-1185">Reference proteome</keyword>
<feature type="transmembrane region" description="Helical" evidence="2">
    <location>
        <begin position="352"/>
        <end position="370"/>
    </location>
</feature>
<feature type="transmembrane region" description="Helical" evidence="2">
    <location>
        <begin position="129"/>
        <end position="150"/>
    </location>
</feature>
<dbReference type="Proteomes" id="UP001295740">
    <property type="component" value="Unassembled WGS sequence"/>
</dbReference>
<dbReference type="PANTHER" id="PTHR40407">
    <property type="entry name" value="MEMBRANE PROTEIN-LIKE PROTEIN"/>
    <property type="match status" value="1"/>
</dbReference>
<dbReference type="PANTHER" id="PTHR40407:SF1">
    <property type="entry name" value="HEPARAN-ALPHA-GLUCOSAMINIDE N-ACETYLTRANSFERASE CATALYTIC DOMAIN-CONTAINING PROTEIN"/>
    <property type="match status" value="1"/>
</dbReference>
<accession>A0AAI8VVZ0</accession>
<gene>
    <name evidence="3" type="ORF">KHLLAP_LOCUS12521</name>
</gene>
<feature type="transmembrane region" description="Helical" evidence="2">
    <location>
        <begin position="162"/>
        <end position="184"/>
    </location>
</feature>
<feature type="transmembrane region" description="Helical" evidence="2">
    <location>
        <begin position="190"/>
        <end position="213"/>
    </location>
</feature>
<feature type="transmembrane region" description="Helical" evidence="2">
    <location>
        <begin position="447"/>
        <end position="476"/>
    </location>
</feature>
<feature type="transmembrane region" description="Helical" evidence="2">
    <location>
        <begin position="318"/>
        <end position="340"/>
    </location>
</feature>
<evidence type="ECO:0000313" key="3">
    <source>
        <dbReference type="EMBL" id="CAJ2512053.1"/>
    </source>
</evidence>
<proteinExistence type="predicted"/>
<keyword evidence="2" id="KW-0812">Transmembrane</keyword>
<feature type="region of interest" description="Disordered" evidence="1">
    <location>
        <begin position="1"/>
        <end position="64"/>
    </location>
</feature>
<reference evidence="3" key="1">
    <citation type="submission" date="2023-10" db="EMBL/GenBank/DDBJ databases">
        <authorList>
            <person name="Hackl T."/>
        </authorList>
    </citation>
    <scope>NUCLEOTIDE SEQUENCE</scope>
</reference>
<protein>
    <submittedName>
        <fullName evidence="3">Uu.00g076780.m01.CDS01</fullName>
    </submittedName>
</protein>
<comment type="caution">
    <text evidence="3">The sequence shown here is derived from an EMBL/GenBank/DDBJ whole genome shotgun (WGS) entry which is preliminary data.</text>
</comment>
<feature type="transmembrane region" description="Helical" evidence="2">
    <location>
        <begin position="415"/>
        <end position="435"/>
    </location>
</feature>
<feature type="transmembrane region" description="Helical" evidence="2">
    <location>
        <begin position="496"/>
        <end position="517"/>
    </location>
</feature>
<evidence type="ECO:0000256" key="2">
    <source>
        <dbReference type="SAM" id="Phobius"/>
    </source>
</evidence>
<name>A0AAI8VVZ0_9PEZI</name>
<keyword evidence="2" id="KW-0472">Membrane</keyword>